<protein>
    <recommendedName>
        <fullName evidence="3">DUF4304 domain-containing protein</fullName>
    </recommendedName>
</protein>
<dbReference type="EMBL" id="BNCF01000002">
    <property type="protein sequence ID" value="GHE26843.1"/>
    <property type="molecule type" value="Genomic_DNA"/>
</dbReference>
<evidence type="ECO:0000313" key="2">
    <source>
        <dbReference type="Proteomes" id="UP000636453"/>
    </source>
</evidence>
<sequence>MTAFDEAMGEVIAPVLAGMGFRRGRGRAFRRLAADGSAAQLVEFQLGQRALAGRFTVNLGVFLAADAPGVAAVDAREYHCAPHRRSRLGMLAAPRHPRLAAMPLVGAVFGPKDRWWPVGGGPDRAARSLSAVRDLLVAHGLPWLQRMSPEHAFAPVPLRGAV</sequence>
<proteinExistence type="predicted"/>
<reference evidence="1" key="2">
    <citation type="submission" date="2020-09" db="EMBL/GenBank/DDBJ databases">
        <authorList>
            <person name="Sun Q."/>
            <person name="Kim S."/>
        </authorList>
    </citation>
    <scope>NUCLEOTIDE SEQUENCE</scope>
    <source>
        <strain evidence="1">KCTC 32020</strain>
    </source>
</reference>
<dbReference type="RefSeq" id="WP_146474383.1">
    <property type="nucleotide sequence ID" value="NZ_BNCF01000002.1"/>
</dbReference>
<dbReference type="InterPro" id="IPR025412">
    <property type="entry name" value="DUF4304"/>
</dbReference>
<evidence type="ECO:0000313" key="1">
    <source>
        <dbReference type="EMBL" id="GHE26843.1"/>
    </source>
</evidence>
<dbReference type="OrthoDB" id="7064682at2"/>
<accession>A0A919DA07</accession>
<dbReference type="Pfam" id="PF14137">
    <property type="entry name" value="DUF4304"/>
    <property type="match status" value="1"/>
</dbReference>
<comment type="caution">
    <text evidence="1">The sequence shown here is derived from an EMBL/GenBank/DDBJ whole genome shotgun (WGS) entry which is preliminary data.</text>
</comment>
<dbReference type="Proteomes" id="UP000636453">
    <property type="component" value="Unassembled WGS sequence"/>
</dbReference>
<dbReference type="AlphaFoldDB" id="A0A919DA07"/>
<gene>
    <name evidence="1" type="ORF">GCM10007167_04930</name>
</gene>
<name>A0A919DA07_9GAMM</name>
<keyword evidence="2" id="KW-1185">Reference proteome</keyword>
<organism evidence="1 2">
    <name type="scientific">Vulcaniibacterium thermophilum</name>
    <dbReference type="NCBI Taxonomy" id="1169913"/>
    <lineage>
        <taxon>Bacteria</taxon>
        <taxon>Pseudomonadati</taxon>
        <taxon>Pseudomonadota</taxon>
        <taxon>Gammaproteobacteria</taxon>
        <taxon>Lysobacterales</taxon>
        <taxon>Lysobacteraceae</taxon>
        <taxon>Vulcaniibacterium</taxon>
    </lineage>
</organism>
<evidence type="ECO:0008006" key="3">
    <source>
        <dbReference type="Google" id="ProtNLM"/>
    </source>
</evidence>
<reference evidence="1" key="1">
    <citation type="journal article" date="2014" name="Int. J. Syst. Evol. Microbiol.">
        <title>Complete genome sequence of Corynebacterium casei LMG S-19264T (=DSM 44701T), isolated from a smear-ripened cheese.</title>
        <authorList>
            <consortium name="US DOE Joint Genome Institute (JGI-PGF)"/>
            <person name="Walter F."/>
            <person name="Albersmeier A."/>
            <person name="Kalinowski J."/>
            <person name="Ruckert C."/>
        </authorList>
    </citation>
    <scope>NUCLEOTIDE SEQUENCE</scope>
    <source>
        <strain evidence="1">KCTC 32020</strain>
    </source>
</reference>